<organism evidence="1 2">
    <name type="scientific">Duganella lactea</name>
    <dbReference type="NCBI Taxonomy" id="2692173"/>
    <lineage>
        <taxon>Bacteria</taxon>
        <taxon>Pseudomonadati</taxon>
        <taxon>Pseudomonadota</taxon>
        <taxon>Betaproteobacteria</taxon>
        <taxon>Burkholderiales</taxon>
        <taxon>Oxalobacteraceae</taxon>
        <taxon>Telluria group</taxon>
        <taxon>Duganella</taxon>
    </lineage>
</organism>
<reference evidence="1 2" key="1">
    <citation type="submission" date="2019-12" db="EMBL/GenBank/DDBJ databases">
        <title>Novel species isolated from a subtropical stream in China.</title>
        <authorList>
            <person name="Lu H."/>
        </authorList>
    </citation>
    <scope>NUCLEOTIDE SEQUENCE [LARGE SCALE GENOMIC DNA]</scope>
    <source>
        <strain evidence="1 2">FT94W</strain>
    </source>
</reference>
<comment type="caution">
    <text evidence="1">The sequence shown here is derived from an EMBL/GenBank/DDBJ whole genome shotgun (WGS) entry which is preliminary data.</text>
</comment>
<sequence length="184" mass="20678">MSNYDDHLCAIEHYQRYQMMKPWIGSDYSSQPLKLLVLGESHYVNKHARFHHDEVAWYNGVEVPEKFQRGISTRLVLGQSLAERWKRKSAVIYRNIETALMESGVLTADGTSPIHAIAYMNYFQRPAQSSGQSLKHGPLDRLHSAAVVDAVVDILLPDLIVVCSASAFSAAAGRLQTKVEVYCQ</sequence>
<evidence type="ECO:0008006" key="3">
    <source>
        <dbReference type="Google" id="ProtNLM"/>
    </source>
</evidence>
<evidence type="ECO:0000313" key="1">
    <source>
        <dbReference type="EMBL" id="MYM34619.1"/>
    </source>
</evidence>
<gene>
    <name evidence="1" type="ORF">GTP38_09735</name>
</gene>
<dbReference type="EMBL" id="WWCO01000005">
    <property type="protein sequence ID" value="MYM34619.1"/>
    <property type="molecule type" value="Genomic_DNA"/>
</dbReference>
<keyword evidence="2" id="KW-1185">Reference proteome</keyword>
<dbReference type="RefSeq" id="WP_160990000.1">
    <property type="nucleotide sequence ID" value="NZ_WWCO01000005.1"/>
</dbReference>
<protein>
    <recommendedName>
        <fullName evidence="3">Uracil-DNA glycosylase-like domain-containing protein</fullName>
    </recommendedName>
</protein>
<proteinExistence type="predicted"/>
<name>A0ABW9V4J4_9BURK</name>
<evidence type="ECO:0000313" key="2">
    <source>
        <dbReference type="Proteomes" id="UP000449678"/>
    </source>
</evidence>
<dbReference type="Proteomes" id="UP000449678">
    <property type="component" value="Unassembled WGS sequence"/>
</dbReference>
<accession>A0ABW9V4J4</accession>